<evidence type="ECO:0000256" key="8">
    <source>
        <dbReference type="ARBA" id="ARBA00023187"/>
    </source>
</evidence>
<dbReference type="SMART" id="SM00490">
    <property type="entry name" value="HELICc"/>
    <property type="match status" value="1"/>
</dbReference>
<comment type="subcellular location">
    <subcellularLocation>
        <location evidence="1">Nucleus</location>
    </subcellularLocation>
</comment>
<accession>A0A067N066</accession>
<dbReference type="Gene3D" id="1.20.120.1080">
    <property type="match status" value="1"/>
</dbReference>
<dbReference type="Gene3D" id="3.40.50.300">
    <property type="entry name" value="P-loop containing nucleotide triphosphate hydrolases"/>
    <property type="match status" value="2"/>
</dbReference>
<dbReference type="InterPro" id="IPR001650">
    <property type="entry name" value="Helicase_C-like"/>
</dbReference>
<dbReference type="Proteomes" id="UP000027195">
    <property type="component" value="Unassembled WGS sequence"/>
</dbReference>
<evidence type="ECO:0000256" key="9">
    <source>
        <dbReference type="ARBA" id="ARBA00023242"/>
    </source>
</evidence>
<feature type="domain" description="Helicase ATP-binding" evidence="13">
    <location>
        <begin position="1"/>
        <end position="78"/>
    </location>
</feature>
<dbReference type="PROSITE" id="PS51192">
    <property type="entry name" value="HELICASE_ATP_BIND_1"/>
    <property type="match status" value="1"/>
</dbReference>
<name>A0A067N066_BOTB1</name>
<evidence type="ECO:0000256" key="5">
    <source>
        <dbReference type="ARBA" id="ARBA00022801"/>
    </source>
</evidence>
<keyword evidence="8" id="KW-0508">mRNA splicing</keyword>
<proteinExistence type="inferred from homology"/>
<evidence type="ECO:0000256" key="12">
    <source>
        <dbReference type="ARBA" id="ARBA00070009"/>
    </source>
</evidence>
<dbReference type="HOGENOM" id="CLU_001832_5_11_1"/>
<dbReference type="InterPro" id="IPR007502">
    <property type="entry name" value="Helicase-assoc_dom"/>
</dbReference>
<dbReference type="Pfam" id="PF21010">
    <property type="entry name" value="HA2_C"/>
    <property type="match status" value="1"/>
</dbReference>
<dbReference type="Pfam" id="PF04408">
    <property type="entry name" value="WHD_HA2"/>
    <property type="match status" value="1"/>
</dbReference>
<dbReference type="InterPro" id="IPR014001">
    <property type="entry name" value="Helicase_ATP-bd"/>
</dbReference>
<keyword evidence="3" id="KW-0507">mRNA processing</keyword>
<reference evidence="16" key="1">
    <citation type="journal article" date="2014" name="Proc. Natl. Acad. Sci. U.S.A.">
        <title>Extensive sampling of basidiomycete genomes demonstrates inadequacy of the white-rot/brown-rot paradigm for wood decay fungi.</title>
        <authorList>
            <person name="Riley R."/>
            <person name="Salamov A.A."/>
            <person name="Brown D.W."/>
            <person name="Nagy L.G."/>
            <person name="Floudas D."/>
            <person name="Held B.W."/>
            <person name="Levasseur A."/>
            <person name="Lombard V."/>
            <person name="Morin E."/>
            <person name="Otillar R."/>
            <person name="Lindquist E.A."/>
            <person name="Sun H."/>
            <person name="LaButti K.M."/>
            <person name="Schmutz J."/>
            <person name="Jabbour D."/>
            <person name="Luo H."/>
            <person name="Baker S.E."/>
            <person name="Pisabarro A.G."/>
            <person name="Walton J.D."/>
            <person name="Blanchette R.A."/>
            <person name="Henrissat B."/>
            <person name="Martin F."/>
            <person name="Cullen D."/>
            <person name="Hibbett D.S."/>
            <person name="Grigoriev I.V."/>
        </authorList>
    </citation>
    <scope>NUCLEOTIDE SEQUENCE [LARGE SCALE GENOMIC DNA]</scope>
    <source>
        <strain evidence="16">FD-172 SS1</strain>
    </source>
</reference>
<evidence type="ECO:0000256" key="7">
    <source>
        <dbReference type="ARBA" id="ARBA00022840"/>
    </source>
</evidence>
<dbReference type="CDD" id="cd18791">
    <property type="entry name" value="SF2_C_RHA"/>
    <property type="match status" value="1"/>
</dbReference>
<dbReference type="InterPro" id="IPR011709">
    <property type="entry name" value="DEAD-box_helicase_OB_fold"/>
</dbReference>
<keyword evidence="4" id="KW-0547">Nucleotide-binding</keyword>
<evidence type="ECO:0000256" key="11">
    <source>
        <dbReference type="ARBA" id="ARBA00047984"/>
    </source>
</evidence>
<dbReference type="GO" id="GO:0003723">
    <property type="term" value="F:RNA binding"/>
    <property type="evidence" value="ECO:0007669"/>
    <property type="project" value="TreeGrafter"/>
</dbReference>
<gene>
    <name evidence="15" type="ORF">BOTBODRAFT_105248</name>
</gene>
<evidence type="ECO:0000259" key="14">
    <source>
        <dbReference type="PROSITE" id="PS51194"/>
    </source>
</evidence>
<dbReference type="GO" id="GO:0005681">
    <property type="term" value="C:spliceosomal complex"/>
    <property type="evidence" value="ECO:0007669"/>
    <property type="project" value="UniProtKB-ARBA"/>
</dbReference>
<keyword evidence="5" id="KW-0378">Hydrolase</keyword>
<dbReference type="Pfam" id="PF00271">
    <property type="entry name" value="Helicase_C"/>
    <property type="match status" value="1"/>
</dbReference>
<sequence>MTDGVLLRESLNEGDLDRYSVIILDEAHERSLSTDVLMGLLRKILSRRRDLKLIVTSATMNSEKFSNFFGNAPCFTIPGRTFPVEIFHSKSPCEDYVDSAVKQVLQIHLSLPPGDILVFMTGQEDIEITCQVVNERLSQLDEPAPLAVLPIYSQMPADLQAKIFEATSDGRRKVIVATNIAETSLTVDGILYVVDSGFSKLKVYNPKVGMDALQITPISQANANQRTGRAGRTGSGFCYRLYTEMCFRNELFPNTIPEIQRTNLANTVLLLKSLGVKNLLEFDFMDPPPQANILNSMYQLWVLDALSNDSELTPTGRKMCEFPMEPSMAKMLIVSVDYKCSAEMLTIVSMLSVPSVFYRPKERMEESDAAREKFSVAESDHLTLLNVYGQWVSHGYRDDWAMRHFLHPKLLRKAREVRSQLEDIMKFQKLPIISAGTDFDVVRKAITSGYFHQAAKVKGIGEYVNIRTGLPTHLHPTSALYGLGYTPQYVIYHELIMTSKEYMSQVTAVDPYWLAELGSVFYSVKEKNFDDRSVLRRSGVLASVRSEAATPRSIRR</sequence>
<dbReference type="InterPro" id="IPR002464">
    <property type="entry name" value="DNA/RNA_helicase_DEAH_CS"/>
</dbReference>
<dbReference type="Pfam" id="PF07717">
    <property type="entry name" value="OB_NTP_bind"/>
    <property type="match status" value="1"/>
</dbReference>
<dbReference type="InParanoid" id="A0A067N066"/>
<dbReference type="GO" id="GO:0016787">
    <property type="term" value="F:hydrolase activity"/>
    <property type="evidence" value="ECO:0007669"/>
    <property type="project" value="UniProtKB-KW"/>
</dbReference>
<protein>
    <recommendedName>
        <fullName evidence="12">Pre-mRNA-splicing factor ATP-dependent RNA helicase PRP16</fullName>
        <ecNumber evidence="2">3.6.4.13</ecNumber>
    </recommendedName>
</protein>
<keyword evidence="9" id="KW-0539">Nucleus</keyword>
<feature type="domain" description="Helicase C-terminal" evidence="14">
    <location>
        <begin position="103"/>
        <end position="275"/>
    </location>
</feature>
<comment type="catalytic activity">
    <reaction evidence="11">
        <text>ATP + H2O = ADP + phosphate + H(+)</text>
        <dbReference type="Rhea" id="RHEA:13065"/>
        <dbReference type="ChEBI" id="CHEBI:15377"/>
        <dbReference type="ChEBI" id="CHEBI:15378"/>
        <dbReference type="ChEBI" id="CHEBI:30616"/>
        <dbReference type="ChEBI" id="CHEBI:43474"/>
        <dbReference type="ChEBI" id="CHEBI:456216"/>
        <dbReference type="EC" id="3.6.4.13"/>
    </reaction>
</comment>
<evidence type="ECO:0000313" key="15">
    <source>
        <dbReference type="EMBL" id="KDQ17562.1"/>
    </source>
</evidence>
<evidence type="ECO:0000256" key="4">
    <source>
        <dbReference type="ARBA" id="ARBA00022741"/>
    </source>
</evidence>
<dbReference type="PROSITE" id="PS00690">
    <property type="entry name" value="DEAH_ATP_HELICASE"/>
    <property type="match status" value="1"/>
</dbReference>
<dbReference type="FunFam" id="3.40.50.300:FF:000007">
    <property type="entry name" value="Pre-mRNA-splicing factor ATP-dependent RNA helicase"/>
    <property type="match status" value="1"/>
</dbReference>
<organism evidence="15 16">
    <name type="scientific">Botryobasidium botryosum (strain FD-172 SS1)</name>
    <dbReference type="NCBI Taxonomy" id="930990"/>
    <lineage>
        <taxon>Eukaryota</taxon>
        <taxon>Fungi</taxon>
        <taxon>Dikarya</taxon>
        <taxon>Basidiomycota</taxon>
        <taxon>Agaricomycotina</taxon>
        <taxon>Agaricomycetes</taxon>
        <taxon>Cantharellales</taxon>
        <taxon>Botryobasidiaceae</taxon>
        <taxon>Botryobasidium</taxon>
    </lineage>
</organism>
<evidence type="ECO:0000256" key="1">
    <source>
        <dbReference type="ARBA" id="ARBA00004123"/>
    </source>
</evidence>
<dbReference type="AlphaFoldDB" id="A0A067N066"/>
<dbReference type="PANTHER" id="PTHR18934">
    <property type="entry name" value="ATP-DEPENDENT RNA HELICASE"/>
    <property type="match status" value="1"/>
</dbReference>
<dbReference type="FunFam" id="1.20.120.1080:FF:000018">
    <property type="entry name" value="Pre-mRNA-splicing factor ATP-dependent RNA helicase prp16"/>
    <property type="match status" value="1"/>
</dbReference>
<keyword evidence="7" id="KW-0067">ATP-binding</keyword>
<comment type="similarity">
    <text evidence="10">Belongs to the DEAD box helicase family. DEAH subfamily. PRP16 sub-subfamily.</text>
</comment>
<dbReference type="GO" id="GO:0034458">
    <property type="term" value="F:3'-5' RNA helicase activity"/>
    <property type="evidence" value="ECO:0007669"/>
    <property type="project" value="TreeGrafter"/>
</dbReference>
<evidence type="ECO:0000313" key="16">
    <source>
        <dbReference type="Proteomes" id="UP000027195"/>
    </source>
</evidence>
<dbReference type="PANTHER" id="PTHR18934:SF91">
    <property type="entry name" value="PRE-MRNA-SPLICING FACTOR ATP-DEPENDENT RNA HELICASE PRP16"/>
    <property type="match status" value="1"/>
</dbReference>
<evidence type="ECO:0000256" key="10">
    <source>
        <dbReference type="ARBA" id="ARBA00038040"/>
    </source>
</evidence>
<dbReference type="InterPro" id="IPR048333">
    <property type="entry name" value="HA2_WH"/>
</dbReference>
<dbReference type="InterPro" id="IPR027417">
    <property type="entry name" value="P-loop_NTPase"/>
</dbReference>
<dbReference type="PROSITE" id="PS51194">
    <property type="entry name" value="HELICASE_CTER"/>
    <property type="match status" value="1"/>
</dbReference>
<dbReference type="EMBL" id="KL198023">
    <property type="protein sequence ID" value="KDQ17562.1"/>
    <property type="molecule type" value="Genomic_DNA"/>
</dbReference>
<evidence type="ECO:0000256" key="2">
    <source>
        <dbReference type="ARBA" id="ARBA00012552"/>
    </source>
</evidence>
<evidence type="ECO:0000256" key="6">
    <source>
        <dbReference type="ARBA" id="ARBA00022806"/>
    </source>
</evidence>
<dbReference type="GO" id="GO:0005524">
    <property type="term" value="F:ATP binding"/>
    <property type="evidence" value="ECO:0007669"/>
    <property type="project" value="UniProtKB-KW"/>
</dbReference>
<dbReference type="EC" id="3.6.4.13" evidence="2"/>
<keyword evidence="16" id="KW-1185">Reference proteome</keyword>
<evidence type="ECO:0000256" key="3">
    <source>
        <dbReference type="ARBA" id="ARBA00022664"/>
    </source>
</evidence>
<dbReference type="SMART" id="SM00847">
    <property type="entry name" value="HA2"/>
    <property type="match status" value="1"/>
</dbReference>
<dbReference type="STRING" id="930990.A0A067N066"/>
<keyword evidence="6" id="KW-0347">Helicase</keyword>
<dbReference type="OrthoDB" id="10253254at2759"/>
<dbReference type="SUPFAM" id="SSF52540">
    <property type="entry name" value="P-loop containing nucleoside triphosphate hydrolases"/>
    <property type="match status" value="1"/>
</dbReference>
<dbReference type="GO" id="GO:0000398">
    <property type="term" value="P:mRNA splicing, via spliceosome"/>
    <property type="evidence" value="ECO:0007669"/>
    <property type="project" value="UniProtKB-ARBA"/>
</dbReference>
<evidence type="ECO:0000259" key="13">
    <source>
        <dbReference type="PROSITE" id="PS51192"/>
    </source>
</evidence>